<protein>
    <submittedName>
        <fullName evidence="1">XRE family transcriptional regulator</fullName>
    </submittedName>
</protein>
<reference evidence="1 2" key="1">
    <citation type="submission" date="2024-06" db="EMBL/GenBank/DDBJ databases">
        <title>The Natural Products Discovery Center: Release of the First 8490 Sequenced Strains for Exploring Actinobacteria Biosynthetic Diversity.</title>
        <authorList>
            <person name="Kalkreuter E."/>
            <person name="Kautsar S.A."/>
            <person name="Yang D."/>
            <person name="Bader C.D."/>
            <person name="Teijaro C.N."/>
            <person name="Fluegel L."/>
            <person name="Davis C.M."/>
            <person name="Simpson J.R."/>
            <person name="Lauterbach L."/>
            <person name="Steele A.D."/>
            <person name="Gui C."/>
            <person name="Meng S."/>
            <person name="Li G."/>
            <person name="Viehrig K."/>
            <person name="Ye F."/>
            <person name="Su P."/>
            <person name="Kiefer A.F."/>
            <person name="Nichols A."/>
            <person name="Cepeda A.J."/>
            <person name="Yan W."/>
            <person name="Fan B."/>
            <person name="Jiang Y."/>
            <person name="Adhikari A."/>
            <person name="Zheng C.-J."/>
            <person name="Schuster L."/>
            <person name="Cowan T.M."/>
            <person name="Smanski M.J."/>
            <person name="Chevrette M.G."/>
            <person name="De Carvalho L.P.S."/>
            <person name="Shen B."/>
        </authorList>
    </citation>
    <scope>NUCLEOTIDE SEQUENCE [LARGE SCALE GENOMIC DNA]</scope>
    <source>
        <strain evidence="1 2">NPDC048946</strain>
    </source>
</reference>
<sequence length="397" mass="42614">MSRNLKLAAALREHGFTQQELAERLNAVQCRRTGRYGTLSDKSIRRWLSGECGWPHARQRDALMEVFKCPVEDLGFVPRRRRRSSRAPEEPVNRRTFIGATAGVTAVALPSSAAAATVVGMSDARRLEEQLAALNAVNDTQGGHRALELAALKGAEACRETLTHSATQRVRARIYAVAAQFASAAAWSCIDTGDLVQASRYGQSSLTLAGLSGDGATQVAAWNTVSFVAVQQGNPSESLAALKAALTSAEARRDPFYASLLHASAACDHATRAERQAALRRLGRAADALARAQTKARPSWAQSYGPGEMHTLTAKVHLTLGDPASAEYAAHHALTTIPPALRRNRGFATMRLAFAQLHQGERELAMATAGTAYGIARELPDPGRLNTMLADFRAAAR</sequence>
<dbReference type="InterPro" id="IPR001387">
    <property type="entry name" value="Cro/C1-type_HTH"/>
</dbReference>
<proteinExistence type="predicted"/>
<evidence type="ECO:0000313" key="2">
    <source>
        <dbReference type="Proteomes" id="UP001551482"/>
    </source>
</evidence>
<name>A0ABV3DUL3_9ACTN</name>
<dbReference type="InterPro" id="IPR011990">
    <property type="entry name" value="TPR-like_helical_dom_sf"/>
</dbReference>
<dbReference type="RefSeq" id="WP_358363452.1">
    <property type="nucleotide sequence ID" value="NZ_JBEZFP010000171.1"/>
</dbReference>
<organism evidence="1 2">
    <name type="scientific">Streptodolium elevatio</name>
    <dbReference type="NCBI Taxonomy" id="3157996"/>
    <lineage>
        <taxon>Bacteria</taxon>
        <taxon>Bacillati</taxon>
        <taxon>Actinomycetota</taxon>
        <taxon>Actinomycetes</taxon>
        <taxon>Kitasatosporales</taxon>
        <taxon>Streptomycetaceae</taxon>
        <taxon>Streptodolium</taxon>
    </lineage>
</organism>
<dbReference type="EMBL" id="JBEZFP010000171">
    <property type="protein sequence ID" value="MEU8139386.1"/>
    <property type="molecule type" value="Genomic_DNA"/>
</dbReference>
<dbReference type="InterPro" id="IPR010982">
    <property type="entry name" value="Lambda_DNA-bd_dom_sf"/>
</dbReference>
<accession>A0ABV3DUL3</accession>
<keyword evidence="2" id="KW-1185">Reference proteome</keyword>
<dbReference type="Proteomes" id="UP001551482">
    <property type="component" value="Unassembled WGS sequence"/>
</dbReference>
<dbReference type="Gene3D" id="1.10.260.40">
    <property type="entry name" value="lambda repressor-like DNA-binding domains"/>
    <property type="match status" value="1"/>
</dbReference>
<dbReference type="Gene3D" id="1.25.40.10">
    <property type="entry name" value="Tetratricopeptide repeat domain"/>
    <property type="match status" value="1"/>
</dbReference>
<dbReference type="CDD" id="cd00093">
    <property type="entry name" value="HTH_XRE"/>
    <property type="match status" value="1"/>
</dbReference>
<comment type="caution">
    <text evidence="1">The sequence shown here is derived from an EMBL/GenBank/DDBJ whole genome shotgun (WGS) entry which is preliminary data.</text>
</comment>
<evidence type="ECO:0000313" key="1">
    <source>
        <dbReference type="EMBL" id="MEU8139386.1"/>
    </source>
</evidence>
<dbReference type="SUPFAM" id="SSF48452">
    <property type="entry name" value="TPR-like"/>
    <property type="match status" value="1"/>
</dbReference>
<gene>
    <name evidence="1" type="ORF">AB0C36_38540</name>
</gene>